<dbReference type="InterPro" id="IPR003961">
    <property type="entry name" value="FN3_dom"/>
</dbReference>
<dbReference type="InterPro" id="IPR009091">
    <property type="entry name" value="RCC1/BLIP-II"/>
</dbReference>
<feature type="chain" id="PRO_5016016828" evidence="2">
    <location>
        <begin position="33"/>
        <end position="1810"/>
    </location>
</feature>
<comment type="caution">
    <text evidence="6">The sequence shown here is derived from an EMBL/GenBank/DDBJ whole genome shotgun (WGS) entry which is preliminary data.</text>
</comment>
<reference evidence="6 7" key="1">
    <citation type="submission" date="2018-05" db="EMBL/GenBank/DDBJ databases">
        <title>Paenibacillus flagellatus sp. nov., isolated from selenium mineral soil.</title>
        <authorList>
            <person name="Dai X."/>
        </authorList>
    </citation>
    <scope>NUCLEOTIDE SEQUENCE [LARGE SCALE GENOMIC DNA]</scope>
    <source>
        <strain evidence="6 7">DXL2</strain>
    </source>
</reference>
<dbReference type="InterPro" id="IPR002126">
    <property type="entry name" value="Cadherin-like_dom"/>
</dbReference>
<dbReference type="PROSITE" id="PS50853">
    <property type="entry name" value="FN3"/>
    <property type="match status" value="2"/>
</dbReference>
<dbReference type="PROSITE" id="PS50012">
    <property type="entry name" value="RCC1_3"/>
    <property type="match status" value="6"/>
</dbReference>
<dbReference type="InterPro" id="IPR015919">
    <property type="entry name" value="Cadherin-like_sf"/>
</dbReference>
<dbReference type="Pfam" id="PF20578">
    <property type="entry name" value="aBig_2"/>
    <property type="match status" value="1"/>
</dbReference>
<organism evidence="6 7">
    <name type="scientific">Paenibacillus flagellatus</name>
    <dbReference type="NCBI Taxonomy" id="2211139"/>
    <lineage>
        <taxon>Bacteria</taxon>
        <taxon>Bacillati</taxon>
        <taxon>Bacillota</taxon>
        <taxon>Bacilli</taxon>
        <taxon>Bacillales</taxon>
        <taxon>Paenibacillaceae</taxon>
        <taxon>Paenibacillus</taxon>
    </lineage>
</organism>
<feature type="domain" description="Fibronectin type-III" evidence="4">
    <location>
        <begin position="1271"/>
        <end position="1369"/>
    </location>
</feature>
<gene>
    <name evidence="6" type="ORF">DLM86_31435</name>
</gene>
<dbReference type="Gene3D" id="2.130.10.30">
    <property type="entry name" value="Regulator of chromosome condensation 1/beta-lactamase-inhibitor protein II"/>
    <property type="match status" value="2"/>
</dbReference>
<dbReference type="InterPro" id="IPR051553">
    <property type="entry name" value="Ran_GTPase-activating"/>
</dbReference>
<dbReference type="Pfam" id="PF18998">
    <property type="entry name" value="Flg_new_2"/>
    <property type="match status" value="1"/>
</dbReference>
<evidence type="ECO:0000259" key="3">
    <source>
        <dbReference type="PROSITE" id="PS50268"/>
    </source>
</evidence>
<feature type="signal peptide" evidence="2">
    <location>
        <begin position="1"/>
        <end position="32"/>
    </location>
</feature>
<evidence type="ECO:0000313" key="7">
    <source>
        <dbReference type="Proteomes" id="UP000247476"/>
    </source>
</evidence>
<dbReference type="InterPro" id="IPR001119">
    <property type="entry name" value="SLH_dom"/>
</dbReference>
<dbReference type="InterPro" id="IPR025883">
    <property type="entry name" value="Cadherin-like_domain"/>
</dbReference>
<dbReference type="SUPFAM" id="SSF50985">
    <property type="entry name" value="RCC1/BLIP-II"/>
    <property type="match status" value="1"/>
</dbReference>
<feature type="domain" description="SLH" evidence="5">
    <location>
        <begin position="1754"/>
        <end position="1810"/>
    </location>
</feature>
<dbReference type="GO" id="GO:0005509">
    <property type="term" value="F:calcium ion binding"/>
    <property type="evidence" value="ECO:0007669"/>
    <property type="project" value="InterPro"/>
</dbReference>
<dbReference type="EMBL" id="QJVJ01000028">
    <property type="protein sequence ID" value="PYI49960.1"/>
    <property type="molecule type" value="Genomic_DNA"/>
</dbReference>
<evidence type="ECO:0000259" key="4">
    <source>
        <dbReference type="PROSITE" id="PS50853"/>
    </source>
</evidence>
<keyword evidence="7" id="KW-1185">Reference proteome</keyword>
<protein>
    <submittedName>
        <fullName evidence="6">Uncharacterized protein</fullName>
    </submittedName>
</protein>
<feature type="domain" description="Cadherin" evidence="3">
    <location>
        <begin position="317"/>
        <end position="425"/>
    </location>
</feature>
<dbReference type="PROSITE" id="PS00626">
    <property type="entry name" value="RCC1_2"/>
    <property type="match status" value="5"/>
</dbReference>
<dbReference type="CDD" id="cd00063">
    <property type="entry name" value="FN3"/>
    <property type="match status" value="2"/>
</dbReference>
<keyword evidence="2" id="KW-0732">Signal</keyword>
<dbReference type="PANTHER" id="PTHR45982:SF1">
    <property type="entry name" value="REGULATOR OF CHROMOSOME CONDENSATION"/>
    <property type="match status" value="1"/>
</dbReference>
<dbReference type="SMART" id="SM00060">
    <property type="entry name" value="FN3"/>
    <property type="match status" value="2"/>
</dbReference>
<dbReference type="GO" id="GO:0005085">
    <property type="term" value="F:guanyl-nucleotide exchange factor activity"/>
    <property type="evidence" value="ECO:0007669"/>
    <property type="project" value="TreeGrafter"/>
</dbReference>
<dbReference type="Pfam" id="PF17963">
    <property type="entry name" value="Big_9"/>
    <property type="match status" value="1"/>
</dbReference>
<dbReference type="Gene3D" id="2.60.40.10">
    <property type="entry name" value="Immunoglobulins"/>
    <property type="match status" value="2"/>
</dbReference>
<dbReference type="Gene3D" id="2.60.220.30">
    <property type="match status" value="1"/>
</dbReference>
<dbReference type="Pfam" id="PF00041">
    <property type="entry name" value="fn3"/>
    <property type="match status" value="2"/>
</dbReference>
<feature type="region of interest" description="Disordered" evidence="1">
    <location>
        <begin position="1452"/>
        <end position="1485"/>
    </location>
</feature>
<dbReference type="CDD" id="cd11304">
    <property type="entry name" value="Cadherin_repeat"/>
    <property type="match status" value="1"/>
</dbReference>
<sequence>MRESRKKFFYPIIVYLLIAMMCFSSLPPAVHAASFTVDSARGKIAAGALHSVALKSDGSVVAWGNNSNGQCNVPSGLTGAVDVVAGNGHNLALKSDGTVAAWGYNGDGQSNVPSGLTGVKAIAAGTLHSLILKSDETVVAWGHNGYGQSNVPSGLTGVAAIAAGYFHSLALKSDGTVVAWGANEPSNVPSGLTGVVAIAAGDFHSLALKSDGTVVAWGDNLYGQSVVPSGLTGVVAIAAGYSHSLALKSDGTVVAWGYNSYGQSNVPAGLTGVVAIAAGSYHSLALKSDGTVVAWGYNNYGQSNVPAGLNLLTSVPVSNDASLAVIENTPASGTLSAADADGDPLTYSLVSQGSKGTVSIDNSITGDYTYTPNAGAAGVDTFTFKANDGTVDSNVATITVTITALSSNADLSSLTISQGTLSPAFAAGTIAYTASVANEVDSLDITPTVADSTATVKVNRASAASGIPKSVSLDVGDNEIVVEITAQNGTTKTYKVMVTRQSSNADLSGLTISSGTLSPAFAAGTTEYTASVANEVNSLDITPTVADSTATVKVNTADATSGSAKTVSLNVGDNEIAVEVTAQNGATKTYKVTVTRAQSSNADLSGLTISSGTLSPAFAAGTTEYSASVANEVNSLDITPTVADSTATVKVNTADASSGSPRSVSLNVGDNEIAVEVTAQNGATKTYKVTVTRAQSSNADLSGLTISSGTLSPAFAAGTTEYTASVANEVNSLDITPTVADSTATVKVNTADASSGSAKTVSLNVGDNEIAVEVTAQNGATKTYKVTVTRAQSSNADLSSLTISSGTLSPAFASGTTEYSASVANEVTSLDITPTVADSTATVKVNTSDASSGSPRSVSLDVGDNEIVVEVTAQNGATKTYKVTVTRAQSSNADLSSLTISSGTLSPAFAAGTTEYTASVANAVDSLDITPTVADHTASITVNGAPVVSGNASTPINLNVGSNNIMTVVVTAQNGATKTYTITVTRLELTDAEAVTEAKNALDVGYTAGDSSSAVTRNIVLPTAGLHGTIINWTSDKPDVIAADGAVTRPEYTSGDSIVVLTAVIAKNGAIDTKSFSLTVKATDKDETYTLTVENGTGSGSYTEGQLVTIKADTPPSGKEFDKWTGGNGGTFADANSSTTTFTMPAGAATVTATYKVMAPLTYGIGLSESGNHNFGFSTAGYAAQTPHTVTVSNTGTGVTGTLTVALSGTDAIAFTLSKTSISSIAASGSDSFSVVPNTGLAAGSYSATVTVSGGSVTSKSFTVSFTVMTIPSVPTNLSSVAGDRQVTLNWDAVTGADSYTIYQYEGTSAPADENGWVLVQASVTSATYTVTGLTNGTSYAFAVNAVGAGGTSGFSAATVSTPTVALPPAPSVPANLSSIAGDRQVTLNWDAVTGADSYTIYQYEGTSAPADENGWVLVQASVTSATYTVTGLTNGTSYAFAVKAVGTGGTSGFSEAATANPRASGSNGGSNDVGGGGGDGDSSHVTSLDGAITIPVGSSGEVSLDSEIVIHVPVGAAEQELRITIDKQFGKGTPLANKETFASQVFEVLKNVRGTFKKPVALSIKFDPTKVGNNRKAAIYYYDEEKKTWMEVGGTVDGEWITAEVDHFTKYAVLAIDVTIEEETPKQPDPSFTDIAAHWGEQSIVRAAAQKLVGGYPDGTFKPNNPVTRAEFTAMLAGALELSGTGAALHFTDQAKFGAWAKRAVALAVQAGIVSGYEDGSFRPDAQITRAEMASMIAKALKVSLDADAATSFADYEDIPKWAKGAVEAIRKLGIVSGRDDNRFVPNDTATRAEAVVMLLRMLEARDLQ</sequence>
<accession>A0A2V5K872</accession>
<dbReference type="PANTHER" id="PTHR45982">
    <property type="entry name" value="REGULATOR OF CHROMOSOME CONDENSATION"/>
    <property type="match status" value="1"/>
</dbReference>
<dbReference type="OrthoDB" id="2663432at2"/>
<dbReference type="GO" id="GO:0005737">
    <property type="term" value="C:cytoplasm"/>
    <property type="evidence" value="ECO:0007669"/>
    <property type="project" value="TreeGrafter"/>
</dbReference>
<dbReference type="Pfam" id="PF13540">
    <property type="entry name" value="RCC1_2"/>
    <property type="match status" value="7"/>
</dbReference>
<dbReference type="GO" id="GO:0016020">
    <property type="term" value="C:membrane"/>
    <property type="evidence" value="ECO:0007669"/>
    <property type="project" value="InterPro"/>
</dbReference>
<feature type="domain" description="SLH" evidence="5">
    <location>
        <begin position="1628"/>
        <end position="1688"/>
    </location>
</feature>
<dbReference type="Pfam" id="PF00395">
    <property type="entry name" value="SLH"/>
    <property type="match status" value="3"/>
</dbReference>
<evidence type="ECO:0000259" key="5">
    <source>
        <dbReference type="PROSITE" id="PS51272"/>
    </source>
</evidence>
<dbReference type="GO" id="GO:0007156">
    <property type="term" value="P:homophilic cell adhesion via plasma membrane adhesion molecules"/>
    <property type="evidence" value="ECO:0007669"/>
    <property type="project" value="InterPro"/>
</dbReference>
<dbReference type="InterPro" id="IPR036116">
    <property type="entry name" value="FN3_sf"/>
</dbReference>
<dbReference type="Pfam" id="PF12733">
    <property type="entry name" value="Cadherin-like"/>
    <property type="match status" value="6"/>
</dbReference>
<dbReference type="RefSeq" id="WP_110844172.1">
    <property type="nucleotide sequence ID" value="NZ_QJVJ01000028.1"/>
</dbReference>
<dbReference type="Proteomes" id="UP000247476">
    <property type="component" value="Unassembled WGS sequence"/>
</dbReference>
<evidence type="ECO:0000256" key="1">
    <source>
        <dbReference type="SAM" id="MobiDB-lite"/>
    </source>
</evidence>
<feature type="domain" description="SLH" evidence="5">
    <location>
        <begin position="1689"/>
        <end position="1752"/>
    </location>
</feature>
<dbReference type="PROSITE" id="PS51272">
    <property type="entry name" value="SLH"/>
    <property type="match status" value="3"/>
</dbReference>
<feature type="domain" description="Fibronectin type-III" evidence="4">
    <location>
        <begin position="1370"/>
        <end position="1465"/>
    </location>
</feature>
<evidence type="ECO:0000256" key="2">
    <source>
        <dbReference type="SAM" id="SignalP"/>
    </source>
</evidence>
<proteinExistence type="predicted"/>
<dbReference type="PROSITE" id="PS50268">
    <property type="entry name" value="CADHERIN_2"/>
    <property type="match status" value="1"/>
</dbReference>
<evidence type="ECO:0000313" key="6">
    <source>
        <dbReference type="EMBL" id="PYI49960.1"/>
    </source>
</evidence>
<dbReference type="InterPro" id="IPR013783">
    <property type="entry name" value="Ig-like_fold"/>
</dbReference>
<dbReference type="InterPro" id="IPR046780">
    <property type="entry name" value="aBig_2"/>
</dbReference>
<dbReference type="SUPFAM" id="SSF49313">
    <property type="entry name" value="Cadherin-like"/>
    <property type="match status" value="1"/>
</dbReference>
<name>A0A2V5K872_9BACL</name>
<dbReference type="InterPro" id="IPR044060">
    <property type="entry name" value="Bacterial_rp_domain"/>
</dbReference>
<feature type="compositionally biased region" description="Gly residues" evidence="1">
    <location>
        <begin position="1467"/>
        <end position="1481"/>
    </location>
</feature>
<dbReference type="SUPFAM" id="SSF49265">
    <property type="entry name" value="Fibronectin type III"/>
    <property type="match status" value="1"/>
</dbReference>
<dbReference type="InterPro" id="IPR000408">
    <property type="entry name" value="Reg_chr_condens"/>
</dbReference>